<accession>A0A7M2JAQ7</accession>
<protein>
    <submittedName>
        <fullName evidence="1">Uncharacterized protein</fullName>
    </submittedName>
</protein>
<evidence type="ECO:0000313" key="2">
    <source>
        <dbReference type="Proteomes" id="UP000593833"/>
    </source>
</evidence>
<sequence length="74" mass="8213">MQELYGDIHGFLERCHVVMPAERLDNCTHATVSIVAQGLVLNERDVVIPIDDGLGVSKDPAESSRYFARALEML</sequence>
<evidence type="ECO:0000313" key="1">
    <source>
        <dbReference type="EMBL" id="QOU06024.1"/>
    </source>
</evidence>
<organism evidence="1 2">
    <name type="scientific">Pseudomonas fluorescens</name>
    <dbReference type="NCBI Taxonomy" id="294"/>
    <lineage>
        <taxon>Bacteria</taxon>
        <taxon>Pseudomonadati</taxon>
        <taxon>Pseudomonadota</taxon>
        <taxon>Gammaproteobacteria</taxon>
        <taxon>Pseudomonadales</taxon>
        <taxon>Pseudomonadaceae</taxon>
        <taxon>Pseudomonas</taxon>
    </lineage>
</organism>
<proteinExistence type="predicted"/>
<name>A0A7M2JAQ7_PSEFL</name>
<dbReference type="AlphaFoldDB" id="A0A7M2JAQ7"/>
<gene>
    <name evidence="1" type="ORF">IM720_04675</name>
</gene>
<dbReference type="Proteomes" id="UP000593833">
    <property type="component" value="Chromosome"/>
</dbReference>
<reference evidence="1 2" key="1">
    <citation type="submission" date="2020-10" db="EMBL/GenBank/DDBJ databases">
        <title>Complete genome sequence of a novel Pseudomonas fluorescens strain isolated from the flower of kumarahou (Pomaderris kumeraho).</title>
        <authorList>
            <person name="Summers M.C."/>
            <person name="Nowak V."/>
            <person name="Fairhurst M.J."/>
            <person name="Owen J.G."/>
            <person name="Gerth M.L."/>
            <person name="Patrick W.M."/>
        </authorList>
    </citation>
    <scope>NUCLEOTIDE SEQUENCE [LARGE SCALE GENOMIC DNA]</scope>
    <source>
        <strain evidence="1 2">KF1</strain>
    </source>
</reference>
<dbReference type="EMBL" id="CP063233">
    <property type="protein sequence ID" value="QOU06024.1"/>
    <property type="molecule type" value="Genomic_DNA"/>
</dbReference>